<keyword evidence="1" id="KW-1277">Toxin-antitoxin system</keyword>
<sequence>MLFKILYSPEFKKDYKKLPLAAREQLKLKGALFEINPFHPRLRTHKLTGKLRELWAFLVDFRHRAIFEFLDNDEILLLRVGDHSIYRKK</sequence>
<dbReference type="NCBIfam" id="TIGR02385">
    <property type="entry name" value="RelE_StbE"/>
    <property type="match status" value="1"/>
</dbReference>
<dbReference type="InterPro" id="IPR035093">
    <property type="entry name" value="RelE/ParE_toxin_dom_sf"/>
</dbReference>
<reference evidence="2 3" key="1">
    <citation type="journal article" date="2015" name="Nature">
        <title>rRNA introns, odd ribosomes, and small enigmatic genomes across a large radiation of phyla.</title>
        <authorList>
            <person name="Brown C.T."/>
            <person name="Hug L.A."/>
            <person name="Thomas B.C."/>
            <person name="Sharon I."/>
            <person name="Castelle C.J."/>
            <person name="Singh A."/>
            <person name="Wilkins M.J."/>
            <person name="Williams K.H."/>
            <person name="Banfield J.F."/>
        </authorList>
    </citation>
    <scope>NUCLEOTIDE SEQUENCE [LARGE SCALE GENOMIC DNA]</scope>
</reference>
<organism evidence="2 3">
    <name type="scientific">Candidatus Uhrbacteria bacterium GW2011_GWF2_44_350</name>
    <dbReference type="NCBI Taxonomy" id="1619000"/>
    <lineage>
        <taxon>Bacteria</taxon>
        <taxon>Candidatus Uhriibacteriota</taxon>
    </lineage>
</organism>
<comment type="caution">
    <text evidence="2">The sequence shown here is derived from an EMBL/GenBank/DDBJ whole genome shotgun (WGS) entry which is preliminary data.</text>
</comment>
<dbReference type="Gene3D" id="3.30.2310.20">
    <property type="entry name" value="RelE-like"/>
    <property type="match status" value="1"/>
</dbReference>
<dbReference type="InterPro" id="IPR007712">
    <property type="entry name" value="RelE/ParE_toxin"/>
</dbReference>
<evidence type="ECO:0000256" key="1">
    <source>
        <dbReference type="ARBA" id="ARBA00022649"/>
    </source>
</evidence>
<protein>
    <recommendedName>
        <fullName evidence="4">Type II toxin-antitoxin system mRNA interferase toxin, RelE/StbE family</fullName>
    </recommendedName>
</protein>
<accession>A0A0G1JED7</accession>
<dbReference type="Proteomes" id="UP000034154">
    <property type="component" value="Unassembled WGS sequence"/>
</dbReference>
<name>A0A0G1JED7_9BACT</name>
<evidence type="ECO:0008006" key="4">
    <source>
        <dbReference type="Google" id="ProtNLM"/>
    </source>
</evidence>
<evidence type="ECO:0000313" key="3">
    <source>
        <dbReference type="Proteomes" id="UP000034154"/>
    </source>
</evidence>
<dbReference type="AlphaFoldDB" id="A0A0G1JED7"/>
<gene>
    <name evidence="2" type="ORF">UW63_C0050G0009</name>
</gene>
<dbReference type="SUPFAM" id="SSF143011">
    <property type="entry name" value="RelE-like"/>
    <property type="match status" value="1"/>
</dbReference>
<dbReference type="EMBL" id="LCJB01000050">
    <property type="protein sequence ID" value="KKT69660.1"/>
    <property type="molecule type" value="Genomic_DNA"/>
</dbReference>
<dbReference type="Pfam" id="PF05016">
    <property type="entry name" value="ParE_toxin"/>
    <property type="match status" value="1"/>
</dbReference>
<proteinExistence type="predicted"/>
<evidence type="ECO:0000313" key="2">
    <source>
        <dbReference type="EMBL" id="KKT69660.1"/>
    </source>
</evidence>